<protein>
    <submittedName>
        <fullName evidence="2">Uncharacterized protein</fullName>
    </submittedName>
</protein>
<reference evidence="2 3" key="1">
    <citation type="submission" date="2020-08" db="EMBL/GenBank/DDBJ databases">
        <title>Genomic Encyclopedia of Type Strains, Phase III (KMG-III): the genomes of soil and plant-associated and newly described type strains.</title>
        <authorList>
            <person name="Whitman W."/>
        </authorList>
    </citation>
    <scope>NUCLEOTIDE SEQUENCE [LARGE SCALE GENOMIC DNA]</scope>
    <source>
        <strain evidence="2 3">CECT 3273</strain>
    </source>
</reference>
<dbReference type="RefSeq" id="WP_184827883.1">
    <property type="nucleotide sequence ID" value="NZ_BMTK01000031.1"/>
</dbReference>
<evidence type="ECO:0000313" key="3">
    <source>
        <dbReference type="Proteomes" id="UP000579523"/>
    </source>
</evidence>
<comment type="caution">
    <text evidence="2">The sequence shown here is derived from an EMBL/GenBank/DDBJ whole genome shotgun (WGS) entry which is preliminary data.</text>
</comment>
<name>A0A7W7VA09_9ACTN</name>
<proteinExistence type="predicted"/>
<feature type="transmembrane region" description="Helical" evidence="1">
    <location>
        <begin position="563"/>
        <end position="585"/>
    </location>
</feature>
<evidence type="ECO:0000313" key="2">
    <source>
        <dbReference type="EMBL" id="MBB4902506.1"/>
    </source>
</evidence>
<feature type="transmembrane region" description="Helical" evidence="1">
    <location>
        <begin position="530"/>
        <end position="551"/>
    </location>
</feature>
<sequence>MAEGLQAGRLDVPVVANLAGFAEKLRTAVETAAEGLAAQVKVEVDSKGLRKRLEKAVEKASRGVTATVRVKVDESRFQAELEALRRRVDDADLRLPVRPDGEGDGGGQSGGLLSRLRGLITGAQGEADRNPVHVPVRMSLPGGGRRSLRMLGIGALISLLQPAVALIGQYGAGLTALVSAATPAVGVLGAIPGLISAAATAAIGTTVAFKGFGEALKQSNAAQQMLAQDGKVTEAQQKKLKEAMDKLSPSAREAVKAVSSLQTEWSEVRMTVSDRFFSEVADDIKPLAKSVFPLLEDALGDSAAQMGSLAERGAKFMQSGPFRKDFKTIASSNSRIVGHMADSLANVGRATMDFLVASGPFAERVARGGERMTQWFRASVKAGRETGSLARFLDHAGDKAAQLGRSTGSLIKGLGGVGKAAMDTGNALVDGLEGSMKRFERWANSGAGQKAMRQFFSDAAPVFTEVNKMFGDLMRGLGRSMRDGGILDLVRQIRTELMPALGAFFDGLGQTIGPALISLISNIATAIGNLAAAGSGLGVLLMAFSGLLQVFNTLMSVVPGANTVLATLLGTMLALKVVSSIAGLIGRFGTSVAAAGTSVRGLGTTMSGTMGPGVMGPQISMWQRMGLAYQGAAAQGGRLSGALRGIGAANRVASRAMGGMMAVMGGPLGLAIAGVTIGLGLLAAKQEENARAAQAHKERVQSLSQALADSNGVIDANVRAQAVQLLQGTELADGNGRLVDVMRDAGVSLTTLTDAYLEQEGSIGGLQKKLQELADTHRVYKDIAGGKASVLDYTEEGERYKAAADALKAVNGELGKSKRDSKEAADAMRNAGDVGASSYSRLTTAVQDFSDKTKSADERVDALKRALDALNGNTQSVHDAQAQLNSVMLQIDDTMGSNIEKAEGWGKALIANNGLVDTSTRNGQTLNSQLTELRDSMLGVTTRAVEAAEKGAMPMAQAMSLSSDAMEKARAKAIQLAVDMGVPKEQAKALADQMGLVPDTVTTLIATTGVPEATAEVLALQGQLSQIPPGKSIQIKAPSIEAREQLELLGFSVQRIPGSKNVSVTAPTGGARANLGALAEDIAAAPDKKKVTVEAIIRQAVGDLKGVQEKVAGLPKGKSIEVKTPTAVAQRALEDLGYKIENVDGKNGKTVRITAPTKTPLANVQTIQGAINGLTGKTVHVTVRYSESGKPSVVGRPQADGGIVRFADGGIRAARGRIQAFANGTERHIAQIARPGEWRIWAEPETGGEAYLPLAKAKRKRSERILDRVAEIFGGMVVYPGRGALRNYASGGIRTSGVAAARTRATVAAATSALVGGDLNLTMTSAPMSPSQALGDAMFELRRIKLGGAYAG</sequence>
<feature type="transmembrane region" description="Helical" evidence="1">
    <location>
        <begin position="148"/>
        <end position="172"/>
    </location>
</feature>
<keyword evidence="3" id="KW-1185">Reference proteome</keyword>
<feature type="transmembrane region" description="Helical" evidence="1">
    <location>
        <begin position="661"/>
        <end position="684"/>
    </location>
</feature>
<accession>A0A7W7VA09</accession>
<evidence type="ECO:0000256" key="1">
    <source>
        <dbReference type="SAM" id="Phobius"/>
    </source>
</evidence>
<gene>
    <name evidence="2" type="ORF">FHS37_006603</name>
</gene>
<keyword evidence="1" id="KW-0812">Transmembrane</keyword>
<keyword evidence="1" id="KW-1133">Transmembrane helix</keyword>
<dbReference type="EMBL" id="JACHJI010000017">
    <property type="protein sequence ID" value="MBB4902506.1"/>
    <property type="molecule type" value="Genomic_DNA"/>
</dbReference>
<feature type="transmembrane region" description="Helical" evidence="1">
    <location>
        <begin position="184"/>
        <end position="209"/>
    </location>
</feature>
<keyword evidence="1" id="KW-0472">Membrane</keyword>
<dbReference type="Proteomes" id="UP000579523">
    <property type="component" value="Unassembled WGS sequence"/>
</dbReference>
<organism evidence="2 3">
    <name type="scientific">Streptomyces griseomycini</name>
    <dbReference type="NCBI Taxonomy" id="66895"/>
    <lineage>
        <taxon>Bacteria</taxon>
        <taxon>Bacillati</taxon>
        <taxon>Actinomycetota</taxon>
        <taxon>Actinomycetes</taxon>
        <taxon>Kitasatosporales</taxon>
        <taxon>Streptomycetaceae</taxon>
        <taxon>Streptomyces</taxon>
    </lineage>
</organism>